<evidence type="ECO:0000256" key="1">
    <source>
        <dbReference type="SAM" id="Phobius"/>
    </source>
</evidence>
<protein>
    <recommendedName>
        <fullName evidence="4">FAR-17a/AIG1-like protein</fullName>
    </recommendedName>
</protein>
<reference evidence="2 3" key="1">
    <citation type="journal article" date="2017" name="Genome Announc.">
        <title>Genome sequence of the saprophytic ascomycete Epicoccum nigrum ICMP 19927 strain isolated from New Zealand.</title>
        <authorList>
            <person name="Fokin M."/>
            <person name="Fleetwood D."/>
            <person name="Weir B.S."/>
            <person name="Villas-Boas S.G."/>
        </authorList>
    </citation>
    <scope>NUCLEOTIDE SEQUENCE [LARGE SCALE GENOMIC DNA]</scope>
    <source>
        <strain evidence="2 3">ICMP 19927</strain>
    </source>
</reference>
<feature type="transmembrane region" description="Helical" evidence="1">
    <location>
        <begin position="114"/>
        <end position="135"/>
    </location>
</feature>
<dbReference type="EMBL" id="KZ107859">
    <property type="protein sequence ID" value="OSS44139.1"/>
    <property type="molecule type" value="Genomic_DNA"/>
</dbReference>
<keyword evidence="1" id="KW-1133">Transmembrane helix</keyword>
<feature type="transmembrane region" description="Helical" evidence="1">
    <location>
        <begin position="214"/>
        <end position="242"/>
    </location>
</feature>
<dbReference type="AlphaFoldDB" id="A0A1Y2LKK9"/>
<dbReference type="GO" id="GO:0016020">
    <property type="term" value="C:membrane"/>
    <property type="evidence" value="ECO:0007669"/>
    <property type="project" value="TreeGrafter"/>
</dbReference>
<evidence type="ECO:0008006" key="4">
    <source>
        <dbReference type="Google" id="ProtNLM"/>
    </source>
</evidence>
<dbReference type="OrthoDB" id="419711at2759"/>
<dbReference type="InParanoid" id="A0A1Y2LKK9"/>
<evidence type="ECO:0000313" key="2">
    <source>
        <dbReference type="EMBL" id="OSS44139.1"/>
    </source>
</evidence>
<name>A0A1Y2LKK9_EPING</name>
<proteinExistence type="predicted"/>
<dbReference type="OMA" id="QHAMNSG"/>
<organism evidence="2 3">
    <name type="scientific">Epicoccum nigrum</name>
    <name type="common">Soil fungus</name>
    <name type="synonym">Epicoccum purpurascens</name>
    <dbReference type="NCBI Taxonomy" id="105696"/>
    <lineage>
        <taxon>Eukaryota</taxon>
        <taxon>Fungi</taxon>
        <taxon>Dikarya</taxon>
        <taxon>Ascomycota</taxon>
        <taxon>Pezizomycotina</taxon>
        <taxon>Dothideomycetes</taxon>
        <taxon>Pleosporomycetidae</taxon>
        <taxon>Pleosporales</taxon>
        <taxon>Pleosporineae</taxon>
        <taxon>Didymellaceae</taxon>
        <taxon>Epicoccum</taxon>
    </lineage>
</organism>
<accession>A0A1Y2LKK9</accession>
<gene>
    <name evidence="2" type="ORF">B5807_11171</name>
</gene>
<dbReference type="STRING" id="105696.A0A1Y2LKK9"/>
<dbReference type="Proteomes" id="UP000193240">
    <property type="component" value="Unassembled WGS sequence"/>
</dbReference>
<feature type="transmembrane region" description="Helical" evidence="1">
    <location>
        <begin position="172"/>
        <end position="194"/>
    </location>
</feature>
<sequence>MAIWKRLTASYTGPFDPTHRFETSWILPPAVLFGIRALLSLYAFVTLFTIFGWNGTHGRSGDSERSFSYFTHLTYWGLAFYNAFSAAHTGSYWLTGTPFLARWPKWLQVAHGMFYSTIVVYPWIVTAVYWGILAADGFPNTFSLWSNTSQHAMNSGYALFEIIFPRTEPLPFLNIIPIVILLALYLALAYVTFYTQGFYTYGFLDLQKNSSGVVGAYIIGILVAAIVIFLLVKYLILLRLWLTEKKLGMTGKFSHRSTVRVADEDAEKGVPLEQVGARK</sequence>
<evidence type="ECO:0000313" key="3">
    <source>
        <dbReference type="Proteomes" id="UP000193240"/>
    </source>
</evidence>
<feature type="transmembrane region" description="Helical" evidence="1">
    <location>
        <begin position="73"/>
        <end position="94"/>
    </location>
</feature>
<feature type="transmembrane region" description="Helical" evidence="1">
    <location>
        <begin position="30"/>
        <end position="53"/>
    </location>
</feature>
<dbReference type="PANTHER" id="PTHR12242">
    <property type="entry name" value="OS02G0130600 PROTEIN-RELATED"/>
    <property type="match status" value="1"/>
</dbReference>
<keyword evidence="1" id="KW-0472">Membrane</keyword>
<keyword evidence="1" id="KW-0812">Transmembrane</keyword>
<dbReference type="PANTHER" id="PTHR12242:SF1">
    <property type="entry name" value="MYND-TYPE DOMAIN-CONTAINING PROTEIN"/>
    <property type="match status" value="1"/>
</dbReference>
<keyword evidence="3" id="KW-1185">Reference proteome</keyword>